<dbReference type="SUPFAM" id="SSF52058">
    <property type="entry name" value="L domain-like"/>
    <property type="match status" value="1"/>
</dbReference>
<keyword evidence="15" id="KW-0675">Receptor</keyword>
<evidence type="ECO:0000256" key="17">
    <source>
        <dbReference type="ARBA" id="ARBA00047899"/>
    </source>
</evidence>
<dbReference type="Gene3D" id="3.80.10.10">
    <property type="entry name" value="Ribonuclease Inhibitor"/>
    <property type="match status" value="2"/>
</dbReference>
<dbReference type="EC" id="2.7.11.1" evidence="2"/>
<evidence type="ECO:0000256" key="1">
    <source>
        <dbReference type="ARBA" id="ARBA00004251"/>
    </source>
</evidence>
<evidence type="ECO:0000259" key="19">
    <source>
        <dbReference type="Pfam" id="PF23598"/>
    </source>
</evidence>
<evidence type="ECO:0000256" key="14">
    <source>
        <dbReference type="ARBA" id="ARBA00023136"/>
    </source>
</evidence>
<organism evidence="20 21">
    <name type="scientific">Vanilla planifolia</name>
    <name type="common">Vanilla</name>
    <dbReference type="NCBI Taxonomy" id="51239"/>
    <lineage>
        <taxon>Eukaryota</taxon>
        <taxon>Viridiplantae</taxon>
        <taxon>Streptophyta</taxon>
        <taxon>Embryophyta</taxon>
        <taxon>Tracheophyta</taxon>
        <taxon>Spermatophyta</taxon>
        <taxon>Magnoliopsida</taxon>
        <taxon>Liliopsida</taxon>
        <taxon>Asparagales</taxon>
        <taxon>Orchidaceae</taxon>
        <taxon>Vanilloideae</taxon>
        <taxon>Vanilleae</taxon>
        <taxon>Vanilla</taxon>
    </lineage>
</organism>
<dbReference type="InterPro" id="IPR055414">
    <property type="entry name" value="LRR_R13L4/SHOC2-like"/>
</dbReference>
<evidence type="ECO:0000256" key="2">
    <source>
        <dbReference type="ARBA" id="ARBA00012513"/>
    </source>
</evidence>
<sequence>MLVHLKWLTLSGNQLSGQVPASIGANLAELLIMDLSSNHLIGTLPSSLDGLSSLLKLDLSNNLLNGSLPQELGNLKNLTLLDLRNNQLSGEFVRSLRGMASLQVMALSNNAFGGKIEDFDWKSFGNLTHLDLSNMSLVGEIPDSITQLKNLRFLALDNNQLSGFVPARLAAMPCLSTLYINGNNLSGELGFPEAFYERTGKRFASWNNPNLCYKFSGESAIGDGLVGVKKCIYGEGSSKQDVGFGNKIYSEEPTHGSDYIASFGSSVCTLDVFLTFLEVVVILVSVS</sequence>
<keyword evidence="10" id="KW-0547">Nucleotide-binding</keyword>
<evidence type="ECO:0000256" key="18">
    <source>
        <dbReference type="ARBA" id="ARBA00048679"/>
    </source>
</evidence>
<evidence type="ECO:0000256" key="5">
    <source>
        <dbReference type="ARBA" id="ARBA00022614"/>
    </source>
</evidence>
<dbReference type="GO" id="GO:0005524">
    <property type="term" value="F:ATP binding"/>
    <property type="evidence" value="ECO:0007669"/>
    <property type="project" value="UniProtKB-KW"/>
</dbReference>
<evidence type="ECO:0000256" key="7">
    <source>
        <dbReference type="ARBA" id="ARBA00022692"/>
    </source>
</evidence>
<dbReference type="SMART" id="SM00369">
    <property type="entry name" value="LRR_TYP"/>
    <property type="match status" value="5"/>
</dbReference>
<evidence type="ECO:0000256" key="15">
    <source>
        <dbReference type="ARBA" id="ARBA00023170"/>
    </source>
</evidence>
<comment type="subcellular location">
    <subcellularLocation>
        <location evidence="1">Cell membrane</location>
        <topology evidence="1">Single-pass type I membrane protein</topology>
    </subcellularLocation>
</comment>
<keyword evidence="3" id="KW-1003">Cell membrane</keyword>
<reference evidence="20 21" key="1">
    <citation type="journal article" date="2020" name="Nat. Food">
        <title>A phased Vanilla planifolia genome enables genetic improvement of flavour and production.</title>
        <authorList>
            <person name="Hasing T."/>
            <person name="Tang H."/>
            <person name="Brym M."/>
            <person name="Khazi F."/>
            <person name="Huang T."/>
            <person name="Chambers A.H."/>
        </authorList>
    </citation>
    <scope>NUCLEOTIDE SEQUENCE [LARGE SCALE GENOMIC DNA]</scope>
    <source>
        <tissue evidence="20">Leaf</tissue>
    </source>
</reference>
<keyword evidence="6" id="KW-0808">Transferase</keyword>
<keyword evidence="7" id="KW-0812">Transmembrane</keyword>
<name>A0A835UM40_VANPL</name>
<dbReference type="PANTHER" id="PTHR48053:SF44">
    <property type="entry name" value="LEUCINE-RICH REPEAT DOMAIN, L DOMAIN-CONTAINING PROTEIN-RELATED"/>
    <property type="match status" value="1"/>
</dbReference>
<keyword evidence="11" id="KW-0418">Kinase</keyword>
<dbReference type="FunFam" id="3.80.10.10:FF:000299">
    <property type="entry name" value="Piriformospora indica-insensitive protein 2"/>
    <property type="match status" value="1"/>
</dbReference>
<accession>A0A835UM40</accession>
<dbReference type="OrthoDB" id="676979at2759"/>
<dbReference type="Pfam" id="PF23598">
    <property type="entry name" value="LRR_14"/>
    <property type="match status" value="1"/>
</dbReference>
<evidence type="ECO:0000256" key="10">
    <source>
        <dbReference type="ARBA" id="ARBA00022741"/>
    </source>
</evidence>
<evidence type="ECO:0000313" key="20">
    <source>
        <dbReference type="EMBL" id="KAG0465640.1"/>
    </source>
</evidence>
<proteinExistence type="predicted"/>
<comment type="catalytic activity">
    <reaction evidence="18">
        <text>L-seryl-[protein] + ATP = O-phospho-L-seryl-[protein] + ADP + H(+)</text>
        <dbReference type="Rhea" id="RHEA:17989"/>
        <dbReference type="Rhea" id="RHEA-COMP:9863"/>
        <dbReference type="Rhea" id="RHEA-COMP:11604"/>
        <dbReference type="ChEBI" id="CHEBI:15378"/>
        <dbReference type="ChEBI" id="CHEBI:29999"/>
        <dbReference type="ChEBI" id="CHEBI:30616"/>
        <dbReference type="ChEBI" id="CHEBI:83421"/>
        <dbReference type="ChEBI" id="CHEBI:456216"/>
        <dbReference type="EC" id="2.7.11.1"/>
    </reaction>
</comment>
<comment type="caution">
    <text evidence="20">The sequence shown here is derived from an EMBL/GenBank/DDBJ whole genome shotgun (WGS) entry which is preliminary data.</text>
</comment>
<keyword evidence="8" id="KW-0732">Signal</keyword>
<dbReference type="FunFam" id="3.80.10.10:FF:000470">
    <property type="entry name" value="LRR receptor-like serine/threonine-protein kinase RPK2"/>
    <property type="match status" value="1"/>
</dbReference>
<dbReference type="GO" id="GO:0051606">
    <property type="term" value="P:detection of stimulus"/>
    <property type="evidence" value="ECO:0007669"/>
    <property type="project" value="UniProtKB-ARBA"/>
</dbReference>
<dbReference type="EMBL" id="JADCNM010000010">
    <property type="protein sequence ID" value="KAG0465640.1"/>
    <property type="molecule type" value="Genomic_DNA"/>
</dbReference>
<dbReference type="InterPro" id="IPR051716">
    <property type="entry name" value="Plant_RL_S/T_kinase"/>
</dbReference>
<dbReference type="PRINTS" id="PR00019">
    <property type="entry name" value="LEURICHRPT"/>
</dbReference>
<evidence type="ECO:0000256" key="8">
    <source>
        <dbReference type="ARBA" id="ARBA00022729"/>
    </source>
</evidence>
<dbReference type="GO" id="GO:0005886">
    <property type="term" value="C:plasma membrane"/>
    <property type="evidence" value="ECO:0007669"/>
    <property type="project" value="UniProtKB-SubCell"/>
</dbReference>
<comment type="catalytic activity">
    <reaction evidence="17">
        <text>L-threonyl-[protein] + ATP = O-phospho-L-threonyl-[protein] + ADP + H(+)</text>
        <dbReference type="Rhea" id="RHEA:46608"/>
        <dbReference type="Rhea" id="RHEA-COMP:11060"/>
        <dbReference type="Rhea" id="RHEA-COMP:11605"/>
        <dbReference type="ChEBI" id="CHEBI:15378"/>
        <dbReference type="ChEBI" id="CHEBI:30013"/>
        <dbReference type="ChEBI" id="CHEBI:30616"/>
        <dbReference type="ChEBI" id="CHEBI:61977"/>
        <dbReference type="ChEBI" id="CHEBI:456216"/>
        <dbReference type="EC" id="2.7.11.1"/>
    </reaction>
</comment>
<keyword evidence="9" id="KW-0677">Repeat</keyword>
<dbReference type="Proteomes" id="UP000639772">
    <property type="component" value="Chromosome 10"/>
</dbReference>
<dbReference type="InterPro" id="IPR032675">
    <property type="entry name" value="LRR_dom_sf"/>
</dbReference>
<evidence type="ECO:0000256" key="4">
    <source>
        <dbReference type="ARBA" id="ARBA00022527"/>
    </source>
</evidence>
<evidence type="ECO:0000256" key="12">
    <source>
        <dbReference type="ARBA" id="ARBA00022840"/>
    </source>
</evidence>
<dbReference type="Pfam" id="PF00560">
    <property type="entry name" value="LRR_1"/>
    <property type="match status" value="1"/>
</dbReference>
<evidence type="ECO:0000256" key="3">
    <source>
        <dbReference type="ARBA" id="ARBA00022475"/>
    </source>
</evidence>
<evidence type="ECO:0000256" key="6">
    <source>
        <dbReference type="ARBA" id="ARBA00022679"/>
    </source>
</evidence>
<keyword evidence="13" id="KW-1133">Transmembrane helix</keyword>
<evidence type="ECO:0000256" key="16">
    <source>
        <dbReference type="ARBA" id="ARBA00023180"/>
    </source>
</evidence>
<feature type="domain" description="Disease resistance R13L4/SHOC-2-like LRR" evidence="19">
    <location>
        <begin position="2"/>
        <end position="128"/>
    </location>
</feature>
<evidence type="ECO:0000313" key="21">
    <source>
        <dbReference type="Proteomes" id="UP000639772"/>
    </source>
</evidence>
<evidence type="ECO:0000256" key="9">
    <source>
        <dbReference type="ARBA" id="ARBA00022737"/>
    </source>
</evidence>
<keyword evidence="14" id="KW-0472">Membrane</keyword>
<keyword evidence="16" id="KW-0325">Glycoprotein</keyword>
<dbReference type="PANTHER" id="PTHR48053">
    <property type="entry name" value="LEUCINE RICH REPEAT FAMILY PROTEIN, EXPRESSED"/>
    <property type="match status" value="1"/>
</dbReference>
<dbReference type="GO" id="GO:0004674">
    <property type="term" value="F:protein serine/threonine kinase activity"/>
    <property type="evidence" value="ECO:0007669"/>
    <property type="project" value="UniProtKB-KW"/>
</dbReference>
<gene>
    <name evidence="20" type="ORF">HPP92_019804</name>
</gene>
<keyword evidence="12" id="KW-0067">ATP-binding</keyword>
<evidence type="ECO:0000256" key="13">
    <source>
        <dbReference type="ARBA" id="ARBA00022989"/>
    </source>
</evidence>
<keyword evidence="5" id="KW-0433">Leucine-rich repeat</keyword>
<keyword evidence="4" id="KW-0723">Serine/threonine-protein kinase</keyword>
<evidence type="ECO:0000256" key="11">
    <source>
        <dbReference type="ARBA" id="ARBA00022777"/>
    </source>
</evidence>
<dbReference type="AlphaFoldDB" id="A0A835UM40"/>
<protein>
    <recommendedName>
        <fullName evidence="2">non-specific serine/threonine protein kinase</fullName>
        <ecNumber evidence="2">2.7.11.1</ecNumber>
    </recommendedName>
</protein>
<dbReference type="InterPro" id="IPR003591">
    <property type="entry name" value="Leu-rich_rpt_typical-subtyp"/>
</dbReference>
<dbReference type="InterPro" id="IPR001611">
    <property type="entry name" value="Leu-rich_rpt"/>
</dbReference>